<name>A0ABV8P5D2_9BURK</name>
<dbReference type="Proteomes" id="UP001595848">
    <property type="component" value="Unassembled WGS sequence"/>
</dbReference>
<dbReference type="Pfam" id="PF03401">
    <property type="entry name" value="TctC"/>
    <property type="match status" value="1"/>
</dbReference>
<evidence type="ECO:0000256" key="1">
    <source>
        <dbReference type="ARBA" id="ARBA00006987"/>
    </source>
</evidence>
<dbReference type="InterPro" id="IPR005064">
    <property type="entry name" value="BUG"/>
</dbReference>
<protein>
    <submittedName>
        <fullName evidence="3">Bug family tripartite tricarboxylate transporter substrate binding protein</fullName>
    </submittedName>
</protein>
<dbReference type="PIRSF" id="PIRSF017082">
    <property type="entry name" value="YflP"/>
    <property type="match status" value="1"/>
</dbReference>
<organism evidence="3 4">
    <name type="scientific">Candidimonas humi</name>
    <dbReference type="NCBI Taxonomy" id="683355"/>
    <lineage>
        <taxon>Bacteria</taxon>
        <taxon>Pseudomonadati</taxon>
        <taxon>Pseudomonadota</taxon>
        <taxon>Betaproteobacteria</taxon>
        <taxon>Burkholderiales</taxon>
        <taxon>Alcaligenaceae</taxon>
        <taxon>Candidimonas</taxon>
    </lineage>
</organism>
<comment type="similarity">
    <text evidence="1">Belongs to the UPF0065 (bug) family.</text>
</comment>
<dbReference type="EMBL" id="JBHSBV010000012">
    <property type="protein sequence ID" value="MFC4203393.1"/>
    <property type="molecule type" value="Genomic_DNA"/>
</dbReference>
<comment type="caution">
    <text evidence="3">The sequence shown here is derived from an EMBL/GenBank/DDBJ whole genome shotgun (WGS) entry which is preliminary data.</text>
</comment>
<keyword evidence="4" id="KW-1185">Reference proteome</keyword>
<feature type="chain" id="PRO_5047145903" evidence="2">
    <location>
        <begin position="31"/>
        <end position="340"/>
    </location>
</feature>
<sequence length="340" mass="37005">MRLSNKLLRRGAAICACTAGATLASLPSHAAEAWKPTKNVNIIVAAGAGGGTDQLARLIQSIITRHKLMDVHTVVQNKGGGNGAEGFLDVKMAHGDPNTLIVGTNNEYLLPLVAKLGYKWDDLTPVAAVAQDDFILWGPANSPFKNVKEYIDAVKANPSKYPMGGSQSKDVDQTLTMLINKVEGTKFVYIPFKSGGEASIQLAGGHIASNTNNPSESISQWRAGQVKPWCVFSKERMVYTQKITATMAWSDVPTCVSQGIKIDEYRFPRTVFMPGGVTAAQRQYYVDLLKKVTQTPEFKEYLAHGALVPTFLAGDQFKAYIQADLARVEPIFKAAGWLRK</sequence>
<evidence type="ECO:0000256" key="2">
    <source>
        <dbReference type="SAM" id="SignalP"/>
    </source>
</evidence>
<gene>
    <name evidence="3" type="ORF">ACFOY1_20765</name>
</gene>
<keyword evidence="2" id="KW-0732">Signal</keyword>
<accession>A0ABV8P5D2</accession>
<proteinExistence type="inferred from homology"/>
<evidence type="ECO:0000313" key="3">
    <source>
        <dbReference type="EMBL" id="MFC4203393.1"/>
    </source>
</evidence>
<dbReference type="CDD" id="cd07012">
    <property type="entry name" value="PBP2_Bug_TTT"/>
    <property type="match status" value="1"/>
</dbReference>
<dbReference type="RefSeq" id="WP_217966500.1">
    <property type="nucleotide sequence ID" value="NZ_JAHTBN010000015.1"/>
</dbReference>
<feature type="signal peptide" evidence="2">
    <location>
        <begin position="1"/>
        <end position="30"/>
    </location>
</feature>
<reference evidence="4" key="1">
    <citation type="journal article" date="2019" name="Int. J. Syst. Evol. Microbiol.">
        <title>The Global Catalogue of Microorganisms (GCM) 10K type strain sequencing project: providing services to taxonomists for standard genome sequencing and annotation.</title>
        <authorList>
            <consortium name="The Broad Institute Genomics Platform"/>
            <consortium name="The Broad Institute Genome Sequencing Center for Infectious Disease"/>
            <person name="Wu L."/>
            <person name="Ma J."/>
        </authorList>
    </citation>
    <scope>NUCLEOTIDE SEQUENCE [LARGE SCALE GENOMIC DNA]</scope>
    <source>
        <strain evidence="4">LMG 24813</strain>
    </source>
</reference>
<evidence type="ECO:0000313" key="4">
    <source>
        <dbReference type="Proteomes" id="UP001595848"/>
    </source>
</evidence>
<dbReference type="PANTHER" id="PTHR42928:SF1">
    <property type="entry name" value="BLR4371 PROTEIN"/>
    <property type="match status" value="1"/>
</dbReference>
<dbReference type="PANTHER" id="PTHR42928">
    <property type="entry name" value="TRICARBOXYLATE-BINDING PROTEIN"/>
    <property type="match status" value="1"/>
</dbReference>